<proteinExistence type="predicted"/>
<feature type="non-terminal residue" evidence="1">
    <location>
        <position position="42"/>
    </location>
</feature>
<name>A0A0V0YSA5_TRISP</name>
<reference evidence="1 2" key="1">
    <citation type="submission" date="2015-01" db="EMBL/GenBank/DDBJ databases">
        <title>Evolution of Trichinella species and genotypes.</title>
        <authorList>
            <person name="Korhonen P.K."/>
            <person name="Edoardo P."/>
            <person name="Giuseppe L.R."/>
            <person name="Gasser R.B."/>
        </authorList>
    </citation>
    <scope>NUCLEOTIDE SEQUENCE [LARGE SCALE GENOMIC DNA]</scope>
    <source>
        <strain evidence="1">ISS3</strain>
    </source>
</reference>
<accession>A0A0V0YSA5</accession>
<evidence type="ECO:0000313" key="2">
    <source>
        <dbReference type="Proteomes" id="UP000054776"/>
    </source>
</evidence>
<dbReference type="Proteomes" id="UP000054776">
    <property type="component" value="Unassembled WGS sequence"/>
</dbReference>
<dbReference type="EMBL" id="JYDH01005371">
    <property type="protein sequence ID" value="KRY03223.1"/>
    <property type="molecule type" value="Genomic_DNA"/>
</dbReference>
<evidence type="ECO:0000313" key="1">
    <source>
        <dbReference type="EMBL" id="KRY03223.1"/>
    </source>
</evidence>
<gene>
    <name evidence="1" type="ORF">T01_11533</name>
</gene>
<comment type="caution">
    <text evidence="1">The sequence shown here is derived from an EMBL/GenBank/DDBJ whole genome shotgun (WGS) entry which is preliminary data.</text>
</comment>
<organism evidence="1 2">
    <name type="scientific">Trichinella spiralis</name>
    <name type="common">Trichina worm</name>
    <dbReference type="NCBI Taxonomy" id="6334"/>
    <lineage>
        <taxon>Eukaryota</taxon>
        <taxon>Metazoa</taxon>
        <taxon>Ecdysozoa</taxon>
        <taxon>Nematoda</taxon>
        <taxon>Enoplea</taxon>
        <taxon>Dorylaimia</taxon>
        <taxon>Trichinellida</taxon>
        <taxon>Trichinellidae</taxon>
        <taxon>Trichinella</taxon>
    </lineage>
</organism>
<sequence length="42" mass="4829">MQECDYICAPLVATNQVTDHKRGILQYCMIVSSVWENNLILD</sequence>
<protein>
    <submittedName>
        <fullName evidence="1">Uncharacterized protein</fullName>
    </submittedName>
</protein>
<dbReference type="InParanoid" id="A0A0V0YSA5"/>
<dbReference type="AlphaFoldDB" id="A0A0V0YSA5"/>
<keyword evidence="2" id="KW-1185">Reference proteome</keyword>